<dbReference type="EMBL" id="LSFN01000035">
    <property type="protein sequence ID" value="OAB72511.1"/>
    <property type="molecule type" value="Genomic_DNA"/>
</dbReference>
<dbReference type="KEGG" id="pcx:LPB68_10155"/>
<comment type="caution">
    <text evidence="1">The sequence shown here is derived from an EMBL/GenBank/DDBJ whole genome shotgun (WGS) entry which is preliminary data.</text>
</comment>
<dbReference type="STRING" id="1763538.LPB68_10155"/>
<dbReference type="AlphaFoldDB" id="A0A167BW60"/>
<keyword evidence="2" id="KW-1185">Reference proteome</keyword>
<dbReference type="RefSeq" id="WP_068660084.1">
    <property type="nucleotide sequence ID" value="NZ_CP017770.1"/>
</dbReference>
<organism evidence="1 2">
    <name type="scientific">Paenibacillus crassostreae</name>
    <dbReference type="NCBI Taxonomy" id="1763538"/>
    <lineage>
        <taxon>Bacteria</taxon>
        <taxon>Bacillati</taxon>
        <taxon>Bacillota</taxon>
        <taxon>Bacilli</taxon>
        <taxon>Bacillales</taxon>
        <taxon>Paenibacillaceae</taxon>
        <taxon>Paenibacillus</taxon>
    </lineage>
</organism>
<protein>
    <submittedName>
        <fullName evidence="1">Uncharacterized protein</fullName>
    </submittedName>
</protein>
<evidence type="ECO:0000313" key="2">
    <source>
        <dbReference type="Proteomes" id="UP000077134"/>
    </source>
</evidence>
<proteinExistence type="predicted"/>
<accession>A0A167BW60</accession>
<name>A0A167BW60_9BACL</name>
<dbReference type="OrthoDB" id="2625810at2"/>
<dbReference type="Pfam" id="PF10903">
    <property type="entry name" value="DUF2691"/>
    <property type="match status" value="1"/>
</dbReference>
<reference evidence="1 2" key="1">
    <citation type="submission" date="2016-02" db="EMBL/GenBank/DDBJ databases">
        <title>Paenibacillus sp. LPB0068, isolated from Crassostrea gigas.</title>
        <authorList>
            <person name="Shin S.-K."/>
            <person name="Yi H."/>
        </authorList>
    </citation>
    <scope>NUCLEOTIDE SEQUENCE [LARGE SCALE GENOMIC DNA]</scope>
    <source>
        <strain evidence="1 2">LPB0068</strain>
    </source>
</reference>
<sequence length="148" mass="17371">MSSIRGVRFQNLDNNDYTLYDILKPLNIELYDWRLSYINIYGEGWEFDQPCIMKGKELLDLLETGYTHAIFGEFIGYKSKANLNDIDTYEEFLNSHAEVIFLLVDGGYFDAYIKDIEITNHYFTIIKQLDLNPELIDEDDSRTRLTVS</sequence>
<dbReference type="Proteomes" id="UP000077134">
    <property type="component" value="Unassembled WGS sequence"/>
</dbReference>
<dbReference type="InterPro" id="IPR020216">
    <property type="entry name" value="Uncharacterised_YncE"/>
</dbReference>
<gene>
    <name evidence="1" type="ORF">PNBC_16600</name>
</gene>
<evidence type="ECO:0000313" key="1">
    <source>
        <dbReference type="EMBL" id="OAB72511.1"/>
    </source>
</evidence>